<dbReference type="Pfam" id="PF23565">
    <property type="entry name" value="ARM_TANGO6"/>
    <property type="match status" value="1"/>
</dbReference>
<dbReference type="Ensembl" id="ENSAPLT00020011804.1">
    <property type="protein sequence ID" value="ENSAPLP00020010962.1"/>
    <property type="gene ID" value="ENSAPLG00020008076.1"/>
</dbReference>
<feature type="compositionally biased region" description="Low complexity" evidence="2">
    <location>
        <begin position="767"/>
        <end position="782"/>
    </location>
</feature>
<dbReference type="Pfam" id="PF10363">
    <property type="entry name" value="RTP1_C1"/>
    <property type="match status" value="1"/>
</dbReference>
<dbReference type="InterPro" id="IPR019414">
    <property type="entry name" value="Rtp1_C2"/>
</dbReference>
<evidence type="ECO:0000259" key="6">
    <source>
        <dbReference type="Pfam" id="PF25267"/>
    </source>
</evidence>
<dbReference type="GO" id="GO:0009306">
    <property type="term" value="P:protein secretion"/>
    <property type="evidence" value="ECO:0007669"/>
    <property type="project" value="TreeGrafter"/>
</dbReference>
<evidence type="ECO:0000313" key="7">
    <source>
        <dbReference type="Ensembl" id="ENSAPLP00020010962.1"/>
    </source>
</evidence>
<dbReference type="InterPro" id="IPR057347">
    <property type="entry name" value="TANGO6_N"/>
</dbReference>
<sequence>MAAGGAALHPPAIPPRWRRAAAPLPFPRPPQDGGGELPAPPCHGGPKMAGGGEPAPGRVLEALELLLEQPAGPGERGGEAGPGPEGALRLETLLSNAAELNERLRREPGWAALRGLRSAVLARAPELAAGAEEGEGEPGWVAACAVLALLLCLKERLLALAALPAAPAAVPGAPPPPAADTLSAAQGRALRRALGAAVGLGVAPYLPPGVGQRPGPPLPPPPPGVTRGARLRAATRALVELCQHPALGGPLLAHHLGLLLAGLCLLGHGPCEIRGLVFFQGLSEAERAQSREALQHILDRVYQPLAVRELLVLQGGPKQPALVRAPAWLRRLCGQLLSERLMRPSGVQAVGAWGLRKCDAVAKILASCPQQCLSLEDYYKRVCPQILGLLHIQDKLTARQFQRVATTTLLTMAKEHPQLAEKYLLQPLLAPLLRCSDAAGNSRRGTVWSPGVYVVGNDSSSLLLGSLQSVLGVVFCLYSFAKQNVSYLRSPCQEVLLWFLEKSERETSLSVLEGCAGLEGSVRRLHPRCCFRVGSEGGAVVAVEEPISDEDEALYQKVSSEQCYVESLVELLSHCQKSGLAGDFFIRCLKALTQVAAEDEAEVSPAAAAGGSLLELEQHHARQRRKLLVLQLVATLCESVSDTVFTDIAQVEEFVAATLQRACVSLARGRGVDVEAQTLSMAMGLVAAALGGAVQLKSSDFAILKRLLPLLEEVSRTHPDPVIQELAADLRIAICTHGAFSAQTVGTAAETLLGKKLGPSRTGGEKPGATGPAAAPSTESPAPAQLQELLLSAYDPQVPVRAAAVRALSSLISQRDPEALQMQEKILQVFLENVQHEDSFVYLSAIQGVALLSSEYPEQILPTLLARYGHPTQGTEDAPAAVSRMKLGEVLMRVTRALGDMVVKHREPLIHAFLRGSRDPDSVLRASSLSNLGELCQRLGFQLGSVIHEVTSCVTAIAKTDPEAEVRRAAVHVVVLLLRGLSEKATEVLRDVLRDLYRLLKHVVAAEPDGAAVLHAQLALEELGQAVRGGLFPPQVLEKKIVVLP</sequence>
<reference evidence="7" key="3">
    <citation type="submission" date="2025-09" db="UniProtKB">
        <authorList>
            <consortium name="Ensembl"/>
        </authorList>
    </citation>
    <scope>IDENTIFICATION</scope>
</reference>
<feature type="domain" description="TANGO6 HEAT repeat" evidence="5">
    <location>
        <begin position="342"/>
        <end position="578"/>
    </location>
</feature>
<feature type="domain" description="RNA polymerase II assembly factor Rtp1 C-terminal" evidence="4">
    <location>
        <begin position="786"/>
        <end position="901"/>
    </location>
</feature>
<dbReference type="InterPro" id="IPR019451">
    <property type="entry name" value="Rtp1_C1"/>
</dbReference>
<dbReference type="SUPFAM" id="SSF48371">
    <property type="entry name" value="ARM repeat"/>
    <property type="match status" value="1"/>
</dbReference>
<evidence type="ECO:0000259" key="3">
    <source>
        <dbReference type="Pfam" id="PF10304"/>
    </source>
</evidence>
<feature type="domain" description="TANGO6 N-terminal" evidence="6">
    <location>
        <begin position="57"/>
        <end position="340"/>
    </location>
</feature>
<feature type="region of interest" description="Disordered" evidence="2">
    <location>
        <begin position="1"/>
        <end position="55"/>
    </location>
</feature>
<dbReference type="Proteomes" id="UP000694400">
    <property type="component" value="Chromosome 13"/>
</dbReference>
<dbReference type="AlphaFoldDB" id="A0A8B9STN7"/>
<evidence type="ECO:0000256" key="1">
    <source>
        <dbReference type="ARBA" id="ARBA00005724"/>
    </source>
</evidence>
<evidence type="ECO:0000313" key="8">
    <source>
        <dbReference type="Proteomes" id="UP000694400"/>
    </source>
</evidence>
<proteinExistence type="inferred from homology"/>
<dbReference type="PANTHER" id="PTHR20959">
    <property type="entry name" value="TRANSPORT AND GOLGI ORGANIZATION PROTEIN 6 FAMILY MEMBER"/>
    <property type="match status" value="1"/>
</dbReference>
<dbReference type="InterPro" id="IPR057407">
    <property type="entry name" value="HEAT_TANGO6"/>
</dbReference>
<reference evidence="7" key="1">
    <citation type="submission" date="2019-08" db="EMBL/GenBank/DDBJ databases">
        <title>Three high-quality genomes provides insights into domestication of ducks.</title>
        <authorList>
            <person name="Hou Z.C."/>
            <person name="Zhu F."/>
            <person name="Yin Z.T."/>
            <person name="Zhang F."/>
        </authorList>
    </citation>
    <scope>NUCLEOTIDE SEQUENCE [LARGE SCALE GENOMIC DNA]</scope>
</reference>
<organism evidence="7 8">
    <name type="scientific">Anas platyrhynchos</name>
    <name type="common">Mallard</name>
    <name type="synonym">Anas boschas</name>
    <dbReference type="NCBI Taxonomy" id="8839"/>
    <lineage>
        <taxon>Eukaryota</taxon>
        <taxon>Metazoa</taxon>
        <taxon>Chordata</taxon>
        <taxon>Craniata</taxon>
        <taxon>Vertebrata</taxon>
        <taxon>Euteleostomi</taxon>
        <taxon>Archelosauria</taxon>
        <taxon>Archosauria</taxon>
        <taxon>Dinosauria</taxon>
        <taxon>Saurischia</taxon>
        <taxon>Theropoda</taxon>
        <taxon>Coelurosauria</taxon>
        <taxon>Aves</taxon>
        <taxon>Neognathae</taxon>
        <taxon>Galloanserae</taxon>
        <taxon>Anseriformes</taxon>
        <taxon>Anatidae</taxon>
        <taxon>Anatinae</taxon>
        <taxon>Anas</taxon>
    </lineage>
</organism>
<accession>A0A8B9STN7</accession>
<comment type="similarity">
    <text evidence="1">Belongs to the Tango6 family.</text>
</comment>
<evidence type="ECO:0000259" key="4">
    <source>
        <dbReference type="Pfam" id="PF10363"/>
    </source>
</evidence>
<evidence type="ECO:0000259" key="5">
    <source>
        <dbReference type="Pfam" id="PF23565"/>
    </source>
</evidence>
<feature type="domain" description="RNA polymerase II assembly factor Rtp1 C-terminal" evidence="3">
    <location>
        <begin position="992"/>
        <end position="1023"/>
    </location>
</feature>
<dbReference type="InterPro" id="IPR016024">
    <property type="entry name" value="ARM-type_fold"/>
</dbReference>
<reference evidence="7" key="2">
    <citation type="submission" date="2025-08" db="UniProtKB">
        <authorList>
            <consortium name="Ensembl"/>
        </authorList>
    </citation>
    <scope>IDENTIFICATION</scope>
</reference>
<dbReference type="Pfam" id="PF10304">
    <property type="entry name" value="RTP1_C2"/>
    <property type="match status" value="1"/>
</dbReference>
<dbReference type="Gene3D" id="1.25.10.10">
    <property type="entry name" value="Leucine-rich Repeat Variant"/>
    <property type="match status" value="1"/>
</dbReference>
<name>A0A8B9STN7_ANAPL</name>
<dbReference type="Pfam" id="PF25267">
    <property type="entry name" value="TANGO6_N"/>
    <property type="match status" value="1"/>
</dbReference>
<dbReference type="InterPro" id="IPR039600">
    <property type="entry name" value="TANGO6/Rtp1"/>
</dbReference>
<evidence type="ECO:0000256" key="2">
    <source>
        <dbReference type="SAM" id="MobiDB-lite"/>
    </source>
</evidence>
<dbReference type="PANTHER" id="PTHR20959:SF1">
    <property type="entry name" value="TRANSPORT AND GOLGI ORGANIZATION PROTEIN 6 HOMOLOG"/>
    <property type="match status" value="1"/>
</dbReference>
<feature type="region of interest" description="Disordered" evidence="2">
    <location>
        <begin position="756"/>
        <end position="782"/>
    </location>
</feature>
<protein>
    <submittedName>
        <fullName evidence="7">Transport and golgi organization 6 homolog</fullName>
    </submittedName>
</protein>
<dbReference type="InterPro" id="IPR011989">
    <property type="entry name" value="ARM-like"/>
</dbReference>